<gene>
    <name evidence="2" type="ORF">OMM_14797</name>
</gene>
<dbReference type="SUPFAM" id="SSF52540">
    <property type="entry name" value="P-loop containing nucleoside triphosphate hydrolases"/>
    <property type="match status" value="1"/>
</dbReference>
<organism evidence="2 3">
    <name type="scientific">Candidatus Magnetoglobus multicellularis str. Araruama</name>
    <dbReference type="NCBI Taxonomy" id="890399"/>
    <lineage>
        <taxon>Bacteria</taxon>
        <taxon>Pseudomonadati</taxon>
        <taxon>Thermodesulfobacteriota</taxon>
        <taxon>Desulfobacteria</taxon>
        <taxon>Desulfobacterales</taxon>
        <taxon>Desulfobacteraceae</taxon>
        <taxon>Candidatus Magnetoglobus</taxon>
    </lineage>
</organism>
<feature type="non-terminal residue" evidence="2">
    <location>
        <position position="180"/>
    </location>
</feature>
<dbReference type="EMBL" id="ATBP01003197">
    <property type="protein sequence ID" value="ETR65115.1"/>
    <property type="molecule type" value="Genomic_DNA"/>
</dbReference>
<dbReference type="Gene3D" id="3.40.50.300">
    <property type="entry name" value="P-loop containing nucleotide triphosphate hydrolases"/>
    <property type="match status" value="1"/>
</dbReference>
<feature type="domain" description="ORC1/DEAH AAA+ ATPase" evidence="1">
    <location>
        <begin position="42"/>
        <end position="163"/>
    </location>
</feature>
<evidence type="ECO:0000259" key="1">
    <source>
        <dbReference type="Pfam" id="PF13401"/>
    </source>
</evidence>
<protein>
    <recommendedName>
        <fullName evidence="1">ORC1/DEAH AAA+ ATPase domain-containing protein</fullName>
    </recommendedName>
</protein>
<dbReference type="InterPro" id="IPR027417">
    <property type="entry name" value="P-loop_NTPase"/>
</dbReference>
<dbReference type="GO" id="GO:0016887">
    <property type="term" value="F:ATP hydrolysis activity"/>
    <property type="evidence" value="ECO:0007669"/>
    <property type="project" value="InterPro"/>
</dbReference>
<dbReference type="AlphaFoldDB" id="A0A1V1NRC1"/>
<comment type="caution">
    <text evidence="2">The sequence shown here is derived from an EMBL/GenBank/DDBJ whole genome shotgun (WGS) entry which is preliminary data.</text>
</comment>
<dbReference type="Proteomes" id="UP000189670">
    <property type="component" value="Unassembled WGS sequence"/>
</dbReference>
<reference evidence="3" key="1">
    <citation type="submission" date="2012-11" db="EMBL/GenBank/DDBJ databases">
        <authorList>
            <person name="Lucero-Rivera Y.E."/>
            <person name="Tovar-Ramirez D."/>
        </authorList>
    </citation>
    <scope>NUCLEOTIDE SEQUENCE [LARGE SCALE GENOMIC DNA]</scope>
    <source>
        <strain evidence="3">Araruama</strain>
    </source>
</reference>
<evidence type="ECO:0000313" key="2">
    <source>
        <dbReference type="EMBL" id="ETR65115.1"/>
    </source>
</evidence>
<evidence type="ECO:0000313" key="3">
    <source>
        <dbReference type="Proteomes" id="UP000189670"/>
    </source>
</evidence>
<dbReference type="InterPro" id="IPR049945">
    <property type="entry name" value="AAA_22"/>
</dbReference>
<proteinExistence type="predicted"/>
<name>A0A1V1NRC1_9BACT</name>
<dbReference type="Pfam" id="PF13401">
    <property type="entry name" value="AAA_22"/>
    <property type="match status" value="1"/>
</dbReference>
<accession>A0A1V1NRC1</accession>
<sequence length="180" mass="21505">MRKFNSYGPINKRYHYYVDRTTLIESCTEQLIGIPEEGGHYFTIWGPRQTGKTWMIRQSIENIKTAYTDDFIVIEMSMQSFEYSDNDNIHTTFFETWQSLFSRKLKCDIGKINQWQDWPKQFLRDKDLFNKPLILIIDEFDKLPSEIIDRLVSMFRDMYLYRDDYVLHGLALVGVRSVLG</sequence>